<dbReference type="EMBL" id="QBKS01000001">
    <property type="protein sequence ID" value="PTX57062.1"/>
    <property type="molecule type" value="Genomic_DNA"/>
</dbReference>
<dbReference type="OrthoDB" id="7392270at2"/>
<organism evidence="1 2">
    <name type="scientific">Litoreibacter ponti</name>
    <dbReference type="NCBI Taxonomy" id="1510457"/>
    <lineage>
        <taxon>Bacteria</taxon>
        <taxon>Pseudomonadati</taxon>
        <taxon>Pseudomonadota</taxon>
        <taxon>Alphaproteobacteria</taxon>
        <taxon>Rhodobacterales</taxon>
        <taxon>Roseobacteraceae</taxon>
        <taxon>Litoreibacter</taxon>
    </lineage>
</organism>
<name>A0A2T6BLY7_9RHOB</name>
<dbReference type="RefSeq" id="WP_107845193.1">
    <property type="nucleotide sequence ID" value="NZ_QBKS01000001.1"/>
</dbReference>
<accession>A0A2T6BLY7</accession>
<keyword evidence="2" id="KW-1185">Reference proteome</keyword>
<protein>
    <submittedName>
        <fullName evidence="1">Uncharacterized protein</fullName>
    </submittedName>
</protein>
<evidence type="ECO:0000313" key="1">
    <source>
        <dbReference type="EMBL" id="PTX57062.1"/>
    </source>
</evidence>
<gene>
    <name evidence="1" type="ORF">C8N43_1727</name>
</gene>
<evidence type="ECO:0000313" key="2">
    <source>
        <dbReference type="Proteomes" id="UP000243978"/>
    </source>
</evidence>
<dbReference type="AlphaFoldDB" id="A0A2T6BLY7"/>
<sequence length="79" mass="8613">MRPITLINTTIALAAVAPEPVSHTTLPFFDDRYRTKGDPCRRIGEENFTGEFLYHIADLVGCPADMDILGVFVSDTGAA</sequence>
<proteinExistence type="predicted"/>
<comment type="caution">
    <text evidence="1">The sequence shown here is derived from an EMBL/GenBank/DDBJ whole genome shotgun (WGS) entry which is preliminary data.</text>
</comment>
<dbReference type="Proteomes" id="UP000243978">
    <property type="component" value="Unassembled WGS sequence"/>
</dbReference>
<reference evidence="1 2" key="1">
    <citation type="submission" date="2018-04" db="EMBL/GenBank/DDBJ databases">
        <title>Genomic Encyclopedia of Archaeal and Bacterial Type Strains, Phase II (KMG-II): from individual species to whole genera.</title>
        <authorList>
            <person name="Goeker M."/>
        </authorList>
    </citation>
    <scope>NUCLEOTIDE SEQUENCE [LARGE SCALE GENOMIC DNA]</scope>
    <source>
        <strain evidence="1 2">DSM 100977</strain>
    </source>
</reference>